<keyword evidence="10" id="KW-0547">Nucleotide-binding</keyword>
<keyword evidence="7" id="KW-0554">One-carbon metabolism</keyword>
<comment type="cofactor">
    <cofactor evidence="1">
        <name>Mg(2+)</name>
        <dbReference type="ChEBI" id="CHEBI:18420"/>
    </cofactor>
</comment>
<keyword evidence="9" id="KW-0479">Metal-binding</keyword>
<dbReference type="GO" id="GO:0004478">
    <property type="term" value="F:methionine adenosyltransferase activity"/>
    <property type="evidence" value="ECO:0007669"/>
    <property type="project" value="UniProtKB-EC"/>
</dbReference>
<dbReference type="FunFam" id="3.30.300.10:FF:000003">
    <property type="entry name" value="S-adenosylmethionine synthase"/>
    <property type="match status" value="1"/>
</dbReference>
<dbReference type="InterPro" id="IPR022628">
    <property type="entry name" value="S-AdoMet_synt_N"/>
</dbReference>
<dbReference type="OrthoDB" id="5852090at2759"/>
<keyword evidence="6" id="KW-0963">Cytoplasm</keyword>
<comment type="catalytic activity">
    <reaction evidence="14">
        <text>L-methionine + ATP + H2O = S-adenosyl-L-methionine + phosphate + diphosphate</text>
        <dbReference type="Rhea" id="RHEA:21080"/>
        <dbReference type="ChEBI" id="CHEBI:15377"/>
        <dbReference type="ChEBI" id="CHEBI:30616"/>
        <dbReference type="ChEBI" id="CHEBI:33019"/>
        <dbReference type="ChEBI" id="CHEBI:43474"/>
        <dbReference type="ChEBI" id="CHEBI:57844"/>
        <dbReference type="ChEBI" id="CHEBI:59789"/>
        <dbReference type="EC" id="2.5.1.6"/>
    </reaction>
</comment>
<accession>A0A7R9QNT4</accession>
<dbReference type="Pfam" id="PF02772">
    <property type="entry name" value="S-AdoMet_synt_M"/>
    <property type="match status" value="1"/>
</dbReference>
<comment type="cofactor">
    <cofactor evidence="2">
        <name>K(+)</name>
        <dbReference type="ChEBI" id="CHEBI:29103"/>
    </cofactor>
</comment>
<comment type="similarity">
    <text evidence="4">Belongs to the AdoMet synthase family.</text>
</comment>
<dbReference type="GO" id="GO:0006730">
    <property type="term" value="P:one-carbon metabolic process"/>
    <property type="evidence" value="ECO:0007669"/>
    <property type="project" value="UniProtKB-KW"/>
</dbReference>
<dbReference type="Proteomes" id="UP000759131">
    <property type="component" value="Unassembled WGS sequence"/>
</dbReference>
<feature type="domain" description="S-adenosylmethionine synthetase central" evidence="16">
    <location>
        <begin position="68"/>
        <end position="155"/>
    </location>
</feature>
<keyword evidence="18" id="KW-1185">Reference proteome</keyword>
<dbReference type="Pfam" id="PF00438">
    <property type="entry name" value="S-AdoMet_synt_N"/>
    <property type="match status" value="1"/>
</dbReference>
<feature type="non-terminal residue" evidence="17">
    <location>
        <position position="1"/>
    </location>
</feature>
<dbReference type="InterPro" id="IPR022636">
    <property type="entry name" value="S-AdoMet_synthetase_sfam"/>
</dbReference>
<keyword evidence="11" id="KW-0067">ATP-binding</keyword>
<dbReference type="GO" id="GO:0006556">
    <property type="term" value="P:S-adenosylmethionine biosynthetic process"/>
    <property type="evidence" value="ECO:0007669"/>
    <property type="project" value="InterPro"/>
</dbReference>
<dbReference type="FunFam" id="3.30.300.10:FF:000011">
    <property type="entry name" value="S-adenosylmethionine synthase"/>
    <property type="match status" value="1"/>
</dbReference>
<dbReference type="Gene3D" id="3.30.300.10">
    <property type="match status" value="3"/>
</dbReference>
<name>A0A7R9QNT4_9ACAR</name>
<evidence type="ECO:0000256" key="6">
    <source>
        <dbReference type="ARBA" id="ARBA00022490"/>
    </source>
</evidence>
<keyword evidence="13" id="KW-0630">Potassium</keyword>
<keyword evidence="12" id="KW-0460">Magnesium</keyword>
<dbReference type="GO" id="GO:0046872">
    <property type="term" value="F:metal ion binding"/>
    <property type="evidence" value="ECO:0007669"/>
    <property type="project" value="UniProtKB-KW"/>
</dbReference>
<evidence type="ECO:0000313" key="18">
    <source>
        <dbReference type="Proteomes" id="UP000759131"/>
    </source>
</evidence>
<feature type="domain" description="S-adenosylmethionine synthetase N-terminal" evidence="15">
    <location>
        <begin position="2"/>
        <end position="53"/>
    </location>
</feature>
<dbReference type="SUPFAM" id="SSF55973">
    <property type="entry name" value="S-adenosylmethionine synthetase"/>
    <property type="match status" value="2"/>
</dbReference>
<dbReference type="PANTHER" id="PTHR11964">
    <property type="entry name" value="S-ADENOSYLMETHIONINE SYNTHETASE"/>
    <property type="match status" value="1"/>
</dbReference>
<evidence type="ECO:0000256" key="1">
    <source>
        <dbReference type="ARBA" id="ARBA00001946"/>
    </source>
</evidence>
<comment type="pathway">
    <text evidence="3">Amino-acid biosynthesis; S-adenosyl-L-methionine biosynthesis; S-adenosyl-L-methionine from L-methionine: step 1/1.</text>
</comment>
<evidence type="ECO:0000259" key="16">
    <source>
        <dbReference type="Pfam" id="PF02772"/>
    </source>
</evidence>
<dbReference type="EMBL" id="CAJPIZ010059110">
    <property type="protein sequence ID" value="CAG2123539.1"/>
    <property type="molecule type" value="Genomic_DNA"/>
</dbReference>
<keyword evidence="8" id="KW-0808">Transferase</keyword>
<evidence type="ECO:0000256" key="13">
    <source>
        <dbReference type="ARBA" id="ARBA00022958"/>
    </source>
</evidence>
<dbReference type="GO" id="GO:0005524">
    <property type="term" value="F:ATP binding"/>
    <property type="evidence" value="ECO:0007669"/>
    <property type="project" value="UniProtKB-KW"/>
</dbReference>
<protein>
    <recommendedName>
        <fullName evidence="5">methionine adenosyltransferase</fullName>
        <ecNumber evidence="5">2.5.1.6</ecNumber>
    </recommendedName>
</protein>
<evidence type="ECO:0000256" key="3">
    <source>
        <dbReference type="ARBA" id="ARBA00005224"/>
    </source>
</evidence>
<dbReference type="AlphaFoldDB" id="A0A7R9QNT4"/>
<dbReference type="InterPro" id="IPR002133">
    <property type="entry name" value="S-AdoMet_synthetase"/>
</dbReference>
<evidence type="ECO:0000256" key="11">
    <source>
        <dbReference type="ARBA" id="ARBA00022840"/>
    </source>
</evidence>
<organism evidence="17">
    <name type="scientific">Medioppia subpectinata</name>
    <dbReference type="NCBI Taxonomy" id="1979941"/>
    <lineage>
        <taxon>Eukaryota</taxon>
        <taxon>Metazoa</taxon>
        <taxon>Ecdysozoa</taxon>
        <taxon>Arthropoda</taxon>
        <taxon>Chelicerata</taxon>
        <taxon>Arachnida</taxon>
        <taxon>Acari</taxon>
        <taxon>Acariformes</taxon>
        <taxon>Sarcoptiformes</taxon>
        <taxon>Oribatida</taxon>
        <taxon>Brachypylina</taxon>
        <taxon>Oppioidea</taxon>
        <taxon>Oppiidae</taxon>
        <taxon>Medioppia</taxon>
    </lineage>
</organism>
<evidence type="ECO:0000256" key="10">
    <source>
        <dbReference type="ARBA" id="ARBA00022741"/>
    </source>
</evidence>
<dbReference type="InterPro" id="IPR022631">
    <property type="entry name" value="ADOMET_SYNTHASE_CS"/>
</dbReference>
<feature type="non-terminal residue" evidence="17">
    <location>
        <position position="157"/>
    </location>
</feature>
<dbReference type="EC" id="2.5.1.6" evidence="5"/>
<dbReference type="PROSITE" id="PS00376">
    <property type="entry name" value="ADOMET_SYNTHASE_1"/>
    <property type="match status" value="1"/>
</dbReference>
<evidence type="ECO:0000256" key="5">
    <source>
        <dbReference type="ARBA" id="ARBA00012828"/>
    </source>
</evidence>
<evidence type="ECO:0000256" key="8">
    <source>
        <dbReference type="ARBA" id="ARBA00022679"/>
    </source>
</evidence>
<evidence type="ECO:0000259" key="15">
    <source>
        <dbReference type="Pfam" id="PF00438"/>
    </source>
</evidence>
<proteinExistence type="inferred from homology"/>
<gene>
    <name evidence="17" type="ORF">OSB1V03_LOCUS23484</name>
</gene>
<evidence type="ECO:0000256" key="4">
    <source>
        <dbReference type="ARBA" id="ARBA00009685"/>
    </source>
</evidence>
<evidence type="ECO:0000256" key="2">
    <source>
        <dbReference type="ARBA" id="ARBA00001958"/>
    </source>
</evidence>
<evidence type="ECO:0000256" key="14">
    <source>
        <dbReference type="ARBA" id="ARBA00048344"/>
    </source>
</evidence>
<reference evidence="17" key="1">
    <citation type="submission" date="2020-11" db="EMBL/GenBank/DDBJ databases">
        <authorList>
            <person name="Tran Van P."/>
        </authorList>
    </citation>
    <scope>NUCLEOTIDE SEQUENCE</scope>
</reference>
<evidence type="ECO:0000313" key="17">
    <source>
        <dbReference type="EMBL" id="CAD7651681.1"/>
    </source>
</evidence>
<evidence type="ECO:0000256" key="7">
    <source>
        <dbReference type="ARBA" id="ARBA00022563"/>
    </source>
</evidence>
<dbReference type="InterPro" id="IPR022629">
    <property type="entry name" value="S-AdoMet_synt_central"/>
</dbReference>
<sequence>GDLIIILGEISSKAKVDIEAVVRETVKKIGYDDISKGFDYKTCKVEQNIDQQSNEIASGVHENKNEDEIGAGDQGLMFGYATDETDELMPLTVVLSHKLNERMTDLRTNGTFPWARPDCKTQVTCEYYSDNGRAIPTRVHTVVVSVQHSDEIPLDEL</sequence>
<evidence type="ECO:0000256" key="12">
    <source>
        <dbReference type="ARBA" id="ARBA00022842"/>
    </source>
</evidence>
<dbReference type="EMBL" id="OC913685">
    <property type="protein sequence ID" value="CAD7651681.1"/>
    <property type="molecule type" value="Genomic_DNA"/>
</dbReference>
<evidence type="ECO:0000256" key="9">
    <source>
        <dbReference type="ARBA" id="ARBA00022723"/>
    </source>
</evidence>